<dbReference type="RefSeq" id="WP_088999404.1">
    <property type="nucleotide sequence ID" value="NZ_JBFAAC010000017.1"/>
</dbReference>
<dbReference type="GeneID" id="95801446"/>
<dbReference type="Pfam" id="PF03795">
    <property type="entry name" value="YCII"/>
    <property type="match status" value="1"/>
</dbReference>
<evidence type="ECO:0000313" key="4">
    <source>
        <dbReference type="Proteomes" id="UP000198251"/>
    </source>
</evidence>
<keyword evidence="4" id="KW-1185">Reference proteome</keyword>
<evidence type="ECO:0000259" key="2">
    <source>
        <dbReference type="Pfam" id="PF03795"/>
    </source>
</evidence>
<dbReference type="InterPro" id="IPR011008">
    <property type="entry name" value="Dimeric_a/b-barrel"/>
</dbReference>
<feature type="domain" description="YCII-related" evidence="2">
    <location>
        <begin position="1"/>
        <end position="114"/>
    </location>
</feature>
<comment type="similarity">
    <text evidence="1">Belongs to the YciI family.</text>
</comment>
<dbReference type="EMBL" id="LT607733">
    <property type="protein sequence ID" value="SCG15362.1"/>
    <property type="molecule type" value="Genomic_DNA"/>
</dbReference>
<dbReference type="Proteomes" id="UP000198251">
    <property type="component" value="Chromosome I"/>
</dbReference>
<evidence type="ECO:0000256" key="1">
    <source>
        <dbReference type="ARBA" id="ARBA00007689"/>
    </source>
</evidence>
<dbReference type="Gene3D" id="3.30.70.1060">
    <property type="entry name" value="Dimeric alpha+beta barrel"/>
    <property type="match status" value="1"/>
</dbReference>
<dbReference type="PANTHER" id="PTHR35174">
    <property type="entry name" value="BLL7171 PROTEIN-RELATED"/>
    <property type="match status" value="1"/>
</dbReference>
<protein>
    <submittedName>
        <fullName evidence="3">Uncharacterized conserved protein</fullName>
    </submittedName>
</protein>
<dbReference type="PANTHER" id="PTHR35174:SF3">
    <property type="entry name" value="BLL7171 PROTEIN"/>
    <property type="match status" value="1"/>
</dbReference>
<name>A0A1C5G722_MICEH</name>
<organism evidence="3 4">
    <name type="scientific">Micromonospora echinofusca</name>
    <dbReference type="NCBI Taxonomy" id="47858"/>
    <lineage>
        <taxon>Bacteria</taxon>
        <taxon>Bacillati</taxon>
        <taxon>Actinomycetota</taxon>
        <taxon>Actinomycetes</taxon>
        <taxon>Micromonosporales</taxon>
        <taxon>Micromonosporaceae</taxon>
        <taxon>Micromonospora</taxon>
    </lineage>
</organism>
<sequence>MKFLLIMHMNPQIWEALTEDERNEVMKGHEEFIETIRESGEMLGTTALAEPAESVVVRVRAGAPTVSDGPYLEAKEYLGGYYLIECADRDRAVELAALIPDARVEGLGVEIREVVFSAGAEAASVRMSGAAATS</sequence>
<reference evidence="3 4" key="1">
    <citation type="submission" date="2016-06" db="EMBL/GenBank/DDBJ databases">
        <authorList>
            <person name="Kjaerup R.B."/>
            <person name="Dalgaard T.S."/>
            <person name="Juul-Madsen H.R."/>
        </authorList>
    </citation>
    <scope>NUCLEOTIDE SEQUENCE [LARGE SCALE GENOMIC DNA]</scope>
    <source>
        <strain evidence="3 4">DSM 43913</strain>
    </source>
</reference>
<evidence type="ECO:0000313" key="3">
    <source>
        <dbReference type="EMBL" id="SCG15362.1"/>
    </source>
</evidence>
<dbReference type="InterPro" id="IPR005545">
    <property type="entry name" value="YCII"/>
</dbReference>
<dbReference type="SUPFAM" id="SSF54909">
    <property type="entry name" value="Dimeric alpha+beta barrel"/>
    <property type="match status" value="1"/>
</dbReference>
<proteinExistence type="inferred from homology"/>
<accession>A0A1C5G722</accession>
<gene>
    <name evidence="3" type="ORF">GA0070610_1593</name>
</gene>
<dbReference type="AlphaFoldDB" id="A0A1C5G722"/>